<feature type="domain" description="Transposable element P transposase-like RNase H" evidence="1">
    <location>
        <begin position="5"/>
        <end position="66"/>
    </location>
</feature>
<dbReference type="EMBL" id="KQ434809">
    <property type="protein sequence ID" value="KZC06659.1"/>
    <property type="molecule type" value="Genomic_DNA"/>
</dbReference>
<keyword evidence="3" id="KW-1185">Reference proteome</keyword>
<accession>A0A154P3Y6</accession>
<dbReference type="Pfam" id="PF21787">
    <property type="entry name" value="TNP-like_RNaseH_N"/>
    <property type="match status" value="1"/>
</dbReference>
<evidence type="ECO:0000313" key="3">
    <source>
        <dbReference type="Proteomes" id="UP000076502"/>
    </source>
</evidence>
<proteinExistence type="predicted"/>
<sequence>MDIWPGICSNLFTALKIKSALSFDEAAIKMCLDYHKNKQVIEGFEDLRFLGRNLAVDSQVLVFMLRRKFTN</sequence>
<reference evidence="2 3" key="1">
    <citation type="submission" date="2015-07" db="EMBL/GenBank/DDBJ databases">
        <title>The genome of Dufourea novaeangliae.</title>
        <authorList>
            <person name="Pan H."/>
            <person name="Kapheim K."/>
        </authorList>
    </citation>
    <scope>NUCLEOTIDE SEQUENCE [LARGE SCALE GENOMIC DNA]</scope>
    <source>
        <strain evidence="2">0120121106</strain>
        <tissue evidence="2">Whole body</tissue>
    </source>
</reference>
<name>A0A154P3Y6_DUFNO</name>
<protein>
    <recommendedName>
        <fullName evidence="1">Transposable element P transposase-like RNase H domain-containing protein</fullName>
    </recommendedName>
</protein>
<organism evidence="2 3">
    <name type="scientific">Dufourea novaeangliae</name>
    <name type="common">Sweat bee</name>
    <dbReference type="NCBI Taxonomy" id="178035"/>
    <lineage>
        <taxon>Eukaryota</taxon>
        <taxon>Metazoa</taxon>
        <taxon>Ecdysozoa</taxon>
        <taxon>Arthropoda</taxon>
        <taxon>Hexapoda</taxon>
        <taxon>Insecta</taxon>
        <taxon>Pterygota</taxon>
        <taxon>Neoptera</taxon>
        <taxon>Endopterygota</taxon>
        <taxon>Hymenoptera</taxon>
        <taxon>Apocrita</taxon>
        <taxon>Aculeata</taxon>
        <taxon>Apoidea</taxon>
        <taxon>Anthophila</taxon>
        <taxon>Halictidae</taxon>
        <taxon>Rophitinae</taxon>
        <taxon>Dufourea</taxon>
    </lineage>
</organism>
<dbReference type="InterPro" id="IPR048365">
    <property type="entry name" value="TNP-like_RNaseH_N"/>
</dbReference>
<gene>
    <name evidence="2" type="ORF">WN55_10570</name>
</gene>
<evidence type="ECO:0000313" key="2">
    <source>
        <dbReference type="EMBL" id="KZC06659.1"/>
    </source>
</evidence>
<dbReference type="Proteomes" id="UP000076502">
    <property type="component" value="Unassembled WGS sequence"/>
</dbReference>
<evidence type="ECO:0000259" key="1">
    <source>
        <dbReference type="Pfam" id="PF21787"/>
    </source>
</evidence>
<dbReference type="AlphaFoldDB" id="A0A154P3Y6"/>